<proteinExistence type="predicted"/>
<keyword evidence="1" id="KW-0812">Transmembrane</keyword>
<keyword evidence="3" id="KW-0808">Transferase</keyword>
<comment type="caution">
    <text evidence="3">The sequence shown here is derived from an EMBL/GenBank/DDBJ whole genome shotgun (WGS) entry which is preliminary data.</text>
</comment>
<evidence type="ECO:0000259" key="2">
    <source>
        <dbReference type="Pfam" id="PF01757"/>
    </source>
</evidence>
<gene>
    <name evidence="3" type="ORF">MKJ03_13230</name>
</gene>
<feature type="transmembrane region" description="Helical" evidence="1">
    <location>
        <begin position="58"/>
        <end position="77"/>
    </location>
</feature>
<dbReference type="Proteomes" id="UP001522662">
    <property type="component" value="Unassembled WGS sequence"/>
</dbReference>
<dbReference type="PANTHER" id="PTHR23028:SF53">
    <property type="entry name" value="ACYL_TRANSF_3 DOMAIN-CONTAINING PROTEIN"/>
    <property type="match status" value="1"/>
</dbReference>
<feature type="transmembrane region" description="Helical" evidence="1">
    <location>
        <begin position="258"/>
        <end position="276"/>
    </location>
</feature>
<dbReference type="InterPro" id="IPR050879">
    <property type="entry name" value="Acyltransferase_3"/>
</dbReference>
<dbReference type="GO" id="GO:0016746">
    <property type="term" value="F:acyltransferase activity"/>
    <property type="evidence" value="ECO:0007669"/>
    <property type="project" value="UniProtKB-KW"/>
</dbReference>
<dbReference type="InterPro" id="IPR002656">
    <property type="entry name" value="Acyl_transf_3_dom"/>
</dbReference>
<organism evidence="3 4">
    <name type="scientific">Peteryoungia algae</name>
    <dbReference type="NCBI Taxonomy" id="2919917"/>
    <lineage>
        <taxon>Bacteria</taxon>
        <taxon>Pseudomonadati</taxon>
        <taxon>Pseudomonadota</taxon>
        <taxon>Alphaproteobacteria</taxon>
        <taxon>Hyphomicrobiales</taxon>
        <taxon>Rhizobiaceae</taxon>
        <taxon>Peteryoungia</taxon>
    </lineage>
</organism>
<dbReference type="PANTHER" id="PTHR23028">
    <property type="entry name" value="ACETYLTRANSFERASE"/>
    <property type="match status" value="1"/>
</dbReference>
<name>A0ABT0D1X9_9HYPH</name>
<feature type="transmembrane region" description="Helical" evidence="1">
    <location>
        <begin position="228"/>
        <end position="246"/>
    </location>
</feature>
<sequence>MVAVIVFHYFPTWLPGGLVGVDIFFVISGYLISGHIVQQMRADRFSLLDFYSRRVRRIFPALIVVLVASLCFGWMVMSVDAFGLLGKHVAGGADFVANLVFWTERDVRVDESNFNPMLHLWSLGVEEQFYIVWPLMAWLVWRRGLNVLATIATVALVSMIANLVIVNIDRVSAFYLPVSRFWELLAGAALVEIERQYGNMPSSLAPYAAGTGMILLGLSFALVRVEQMFPGVIALLPVIGAVLVIASGRDIGLKKLVFGNRLAIAIGLISYPLYLWHWPLVSFGYVLEGGTPGKAVRIALIALSFLLATLTYFLIEKPIRFGAFKRSQVALPLCAALAIIGLCGIGIYVWAGFPA</sequence>
<keyword evidence="1" id="KW-0472">Membrane</keyword>
<feature type="transmembrane region" description="Helical" evidence="1">
    <location>
        <begin position="296"/>
        <end position="315"/>
    </location>
</feature>
<evidence type="ECO:0000313" key="3">
    <source>
        <dbReference type="EMBL" id="MCJ8239294.1"/>
    </source>
</evidence>
<evidence type="ECO:0000313" key="4">
    <source>
        <dbReference type="Proteomes" id="UP001522662"/>
    </source>
</evidence>
<reference evidence="3 4" key="1">
    <citation type="submission" date="2022-03" db="EMBL/GenBank/DDBJ databases">
        <title>Rhizobium SSM4.3 sp. nov., isolated from Sediment (Gouqi Island).</title>
        <authorList>
            <person name="Chen G."/>
        </authorList>
    </citation>
    <scope>NUCLEOTIDE SEQUENCE [LARGE SCALE GENOMIC DNA]</scope>
    <source>
        <strain evidence="3 4">SSM4.3</strain>
    </source>
</reference>
<keyword evidence="3" id="KW-0012">Acyltransferase</keyword>
<feature type="domain" description="Acyltransferase 3" evidence="2">
    <location>
        <begin position="1"/>
        <end position="311"/>
    </location>
</feature>
<dbReference type="EMBL" id="JALAYX010000003">
    <property type="protein sequence ID" value="MCJ8239294.1"/>
    <property type="molecule type" value="Genomic_DNA"/>
</dbReference>
<feature type="transmembrane region" description="Helical" evidence="1">
    <location>
        <begin position="204"/>
        <end position="222"/>
    </location>
</feature>
<accession>A0ABT0D1X9</accession>
<protein>
    <submittedName>
        <fullName evidence="3">Acyltransferase</fullName>
    </submittedName>
</protein>
<keyword evidence="4" id="KW-1185">Reference proteome</keyword>
<dbReference type="Pfam" id="PF01757">
    <property type="entry name" value="Acyl_transf_3"/>
    <property type="match status" value="1"/>
</dbReference>
<evidence type="ECO:0000256" key="1">
    <source>
        <dbReference type="SAM" id="Phobius"/>
    </source>
</evidence>
<feature type="transmembrane region" description="Helical" evidence="1">
    <location>
        <begin position="327"/>
        <end position="351"/>
    </location>
</feature>
<keyword evidence="1" id="KW-1133">Transmembrane helix</keyword>
<feature type="transmembrane region" description="Helical" evidence="1">
    <location>
        <begin position="12"/>
        <end position="37"/>
    </location>
</feature>
<feature type="transmembrane region" description="Helical" evidence="1">
    <location>
        <begin position="147"/>
        <end position="168"/>
    </location>
</feature>
<dbReference type="RefSeq" id="WP_245137194.1">
    <property type="nucleotide sequence ID" value="NZ_CP128477.1"/>
</dbReference>